<proteinExistence type="predicted"/>
<name>A0A3A6QD49_9EURY</name>
<dbReference type="InterPro" id="IPR008333">
    <property type="entry name" value="Cbr1-like_FAD-bd_dom"/>
</dbReference>
<dbReference type="PANTHER" id="PTHR47354:SF5">
    <property type="entry name" value="PROTEIN RFBI"/>
    <property type="match status" value="1"/>
</dbReference>
<reference evidence="2 3" key="1">
    <citation type="submission" date="2018-06" db="EMBL/GenBank/DDBJ databases">
        <title>Halonotius sp. F13-13 a new haloarchaeeon isolated from a solar saltern from Isla Cristina, Huelva, Spain.</title>
        <authorList>
            <person name="Duran-Viseras A."/>
            <person name="Sanchez-Porro C."/>
            <person name="Ventosa A."/>
        </authorList>
    </citation>
    <scope>NUCLEOTIDE SEQUENCE [LARGE SCALE GENOMIC DNA]</scope>
    <source>
        <strain evidence="2 3">CECT 7525</strain>
    </source>
</reference>
<organism evidence="2 3">
    <name type="scientific">Halonotius pteroides</name>
    <dbReference type="NCBI Taxonomy" id="268735"/>
    <lineage>
        <taxon>Archaea</taxon>
        <taxon>Methanobacteriati</taxon>
        <taxon>Methanobacteriota</taxon>
        <taxon>Stenosarchaea group</taxon>
        <taxon>Halobacteria</taxon>
        <taxon>Halobacteriales</taxon>
        <taxon>Haloferacaceae</taxon>
        <taxon>Halonotius</taxon>
    </lineage>
</organism>
<sequence length="213" mass="22059">MDATVPVTDVTAVGPETVAIEFESPEGFDAQPGQFVKLLATVDGEDYARFYTLSSPDMAGTFEITVEIDPDESGPFSDHLADLTAGDEIEMSGPFGAEYYEGEARVVVLAGGPGVGPAVGIGERAHEDGNAVHLVYRATDPVHEPRLSALDSAGATVTITDADSFAAAVDEALTTTDDEQAFVYGFDSFVTAATDAIDAAGGDPDAAKVENFG</sequence>
<dbReference type="InterPro" id="IPR050415">
    <property type="entry name" value="MRET"/>
</dbReference>
<evidence type="ECO:0000313" key="2">
    <source>
        <dbReference type="EMBL" id="RJX49173.1"/>
    </source>
</evidence>
<dbReference type="SUPFAM" id="SSF63380">
    <property type="entry name" value="Riboflavin synthase domain-like"/>
    <property type="match status" value="1"/>
</dbReference>
<comment type="caution">
    <text evidence="2">The sequence shown here is derived from an EMBL/GenBank/DDBJ whole genome shotgun (WGS) entry which is preliminary data.</text>
</comment>
<dbReference type="GO" id="GO:0016491">
    <property type="term" value="F:oxidoreductase activity"/>
    <property type="evidence" value="ECO:0007669"/>
    <property type="project" value="InterPro"/>
</dbReference>
<keyword evidence="3" id="KW-1185">Reference proteome</keyword>
<dbReference type="EMBL" id="QMDW01000012">
    <property type="protein sequence ID" value="RJX49173.1"/>
    <property type="molecule type" value="Genomic_DNA"/>
</dbReference>
<dbReference type="AlphaFoldDB" id="A0A3A6QD49"/>
<dbReference type="InterPro" id="IPR017927">
    <property type="entry name" value="FAD-bd_FR_type"/>
</dbReference>
<feature type="domain" description="FAD-binding FR-type" evidence="1">
    <location>
        <begin position="1"/>
        <end position="101"/>
    </location>
</feature>
<dbReference type="RefSeq" id="WP_120084918.1">
    <property type="nucleotide sequence ID" value="NZ_QMDW01000012.1"/>
</dbReference>
<dbReference type="CDD" id="cd00322">
    <property type="entry name" value="FNR_like"/>
    <property type="match status" value="1"/>
</dbReference>
<dbReference type="PANTHER" id="PTHR47354">
    <property type="entry name" value="NADH OXIDOREDUCTASE HCR"/>
    <property type="match status" value="1"/>
</dbReference>
<dbReference type="OrthoDB" id="35401at2157"/>
<dbReference type="Proteomes" id="UP000281564">
    <property type="component" value="Unassembled WGS sequence"/>
</dbReference>
<dbReference type="InterPro" id="IPR039261">
    <property type="entry name" value="FNR_nucleotide-bd"/>
</dbReference>
<evidence type="ECO:0000313" key="3">
    <source>
        <dbReference type="Proteomes" id="UP000281564"/>
    </source>
</evidence>
<dbReference type="InterPro" id="IPR017938">
    <property type="entry name" value="Riboflavin_synthase-like_b-brl"/>
</dbReference>
<dbReference type="SUPFAM" id="SSF52343">
    <property type="entry name" value="Ferredoxin reductase-like, C-terminal NADP-linked domain"/>
    <property type="match status" value="1"/>
</dbReference>
<dbReference type="PROSITE" id="PS51384">
    <property type="entry name" value="FAD_FR"/>
    <property type="match status" value="1"/>
</dbReference>
<evidence type="ECO:0000259" key="1">
    <source>
        <dbReference type="PROSITE" id="PS51384"/>
    </source>
</evidence>
<gene>
    <name evidence="2" type="ORF">DP106_09440</name>
</gene>
<dbReference type="Gene3D" id="2.40.30.10">
    <property type="entry name" value="Translation factors"/>
    <property type="match status" value="1"/>
</dbReference>
<dbReference type="Pfam" id="PF00970">
    <property type="entry name" value="FAD_binding_6"/>
    <property type="match status" value="1"/>
</dbReference>
<protein>
    <submittedName>
        <fullName evidence="2">Oxidoreductase</fullName>
    </submittedName>
</protein>
<accession>A0A3A6QD49</accession>